<keyword evidence="4" id="KW-0143">Chaperone</keyword>
<dbReference type="InterPro" id="IPR003593">
    <property type="entry name" value="AAA+_ATPase"/>
</dbReference>
<feature type="domain" description="Clp ATPase C-terminal" evidence="6">
    <location>
        <begin position="386"/>
        <end position="474"/>
    </location>
</feature>
<dbReference type="SMART" id="SM00382">
    <property type="entry name" value="AAA"/>
    <property type="match status" value="1"/>
</dbReference>
<name>A0A554LCA7_9BACT</name>
<dbReference type="PRINTS" id="PR00300">
    <property type="entry name" value="CLPPROTEASEA"/>
</dbReference>
<keyword evidence="7" id="KW-0378">Hydrolase</keyword>
<keyword evidence="3 7" id="KW-0067">ATP-binding</keyword>
<dbReference type="PANTHER" id="PTHR11638:SF18">
    <property type="entry name" value="HEAT SHOCK PROTEIN 104"/>
    <property type="match status" value="1"/>
</dbReference>
<keyword evidence="1" id="KW-0677">Repeat</keyword>
<organism evidence="7 8">
    <name type="scientific">Candidatus Berkelbacteria bacterium Licking1014_96</name>
    <dbReference type="NCBI Taxonomy" id="2017149"/>
    <lineage>
        <taxon>Bacteria</taxon>
        <taxon>Candidatus Berkelbacteria</taxon>
    </lineage>
</organism>
<dbReference type="InterPro" id="IPR019489">
    <property type="entry name" value="Clp_ATPase_C"/>
</dbReference>
<evidence type="ECO:0000256" key="2">
    <source>
        <dbReference type="ARBA" id="ARBA00022741"/>
    </source>
</evidence>
<evidence type="ECO:0000259" key="5">
    <source>
        <dbReference type="SMART" id="SM00382"/>
    </source>
</evidence>
<dbReference type="GO" id="GO:0016887">
    <property type="term" value="F:ATP hydrolysis activity"/>
    <property type="evidence" value="ECO:0007669"/>
    <property type="project" value="InterPro"/>
</dbReference>
<dbReference type="GO" id="GO:0006508">
    <property type="term" value="P:proteolysis"/>
    <property type="evidence" value="ECO:0007669"/>
    <property type="project" value="UniProtKB-KW"/>
</dbReference>
<accession>A0A554LCA7</accession>
<evidence type="ECO:0000256" key="3">
    <source>
        <dbReference type="ARBA" id="ARBA00022840"/>
    </source>
</evidence>
<dbReference type="Proteomes" id="UP000318296">
    <property type="component" value="Unassembled WGS sequence"/>
</dbReference>
<dbReference type="Pfam" id="PF07724">
    <property type="entry name" value="AAA_2"/>
    <property type="match status" value="1"/>
</dbReference>
<dbReference type="GO" id="GO:0005524">
    <property type="term" value="F:ATP binding"/>
    <property type="evidence" value="ECO:0007669"/>
    <property type="project" value="UniProtKB-KW"/>
</dbReference>
<proteinExistence type="predicted"/>
<comment type="caution">
    <text evidence="7">The sequence shown here is derived from an EMBL/GenBank/DDBJ whole genome shotgun (WGS) entry which is preliminary data.</text>
</comment>
<gene>
    <name evidence="7" type="ORF">CEN92_462</name>
</gene>
<keyword evidence="2" id="KW-0547">Nucleotide-binding</keyword>
<dbReference type="PANTHER" id="PTHR11638">
    <property type="entry name" value="ATP-DEPENDENT CLP PROTEASE"/>
    <property type="match status" value="1"/>
</dbReference>
<dbReference type="AlphaFoldDB" id="A0A554LCA7"/>
<dbReference type="SUPFAM" id="SSF52540">
    <property type="entry name" value="P-loop containing nucleoside triphosphate hydrolases"/>
    <property type="match status" value="2"/>
</dbReference>
<dbReference type="CDD" id="cd19499">
    <property type="entry name" value="RecA-like_ClpB_Hsp104-like"/>
    <property type="match status" value="1"/>
</dbReference>
<sequence length="475" mass="52991">CRLHIILSEAAYAGNVILFIDRLDELFSAGAESVGKIDASSIILPYLELPQLGFVGTTTPGLYHKIIEANTSLRDHFTKIEVKEPDQGRVIRILEAVSPLVETKTGVRFTYLALDEIVKLADRVYVNKTNPEKSIDLLDQVAVDAASAGVTQVEAKYVQQTVTAKTGIEVGEIREEEKSKLLNLEDYLHKRIVNQEEAIKAVANAMRRSRAEIEELRKPMGSFLFLGPTGVGKTETAKALAESYFGSEKKMIRFDMSEYQTKESIYRLIGDEEGGSGLLSQAIFANPHSLVLFDEVEKADPGILNLFLQMLDEGFITDTVGRKIVFSNTIIIATSNAGSEYIREAVKSNKPYETMKTELMEELQQKAIFRPEFLNRFTAVILFSPLTTEQMREVAKLMIDRLKIRLETEKEIKLDITEAAIAELALKGYSPEFGARALERTIQESLENALAQKMISGEISRGATLKIDREDINAV</sequence>
<dbReference type="EMBL" id="VMGH01000080">
    <property type="protein sequence ID" value="TSC90532.1"/>
    <property type="molecule type" value="Genomic_DNA"/>
</dbReference>
<feature type="non-terminal residue" evidence="7">
    <location>
        <position position="1"/>
    </location>
</feature>
<evidence type="ECO:0000313" key="8">
    <source>
        <dbReference type="Proteomes" id="UP000318296"/>
    </source>
</evidence>
<reference evidence="7 8" key="1">
    <citation type="submission" date="2017-07" db="EMBL/GenBank/DDBJ databases">
        <title>Mechanisms for carbon and nitrogen cycling indicate functional differentiation within the Candidate Phyla Radiation.</title>
        <authorList>
            <person name="Danczak R.E."/>
            <person name="Johnston M.D."/>
            <person name="Kenah C."/>
            <person name="Slattery M."/>
            <person name="Wrighton K.C."/>
            <person name="Wilkins M.J."/>
        </authorList>
    </citation>
    <scope>NUCLEOTIDE SEQUENCE [LARGE SCALE GENOMIC DNA]</scope>
    <source>
        <strain evidence="7">Licking1014_96</strain>
    </source>
</reference>
<dbReference type="Gene3D" id="1.10.8.60">
    <property type="match status" value="2"/>
</dbReference>
<evidence type="ECO:0000256" key="4">
    <source>
        <dbReference type="ARBA" id="ARBA00023186"/>
    </source>
</evidence>
<dbReference type="GO" id="GO:0008233">
    <property type="term" value="F:peptidase activity"/>
    <property type="evidence" value="ECO:0007669"/>
    <property type="project" value="UniProtKB-KW"/>
</dbReference>
<protein>
    <submittedName>
        <fullName evidence="7">ATP-dependent Clp protease ATP-binding subunit ClpB</fullName>
    </submittedName>
</protein>
<feature type="domain" description="AAA+ ATPase" evidence="5">
    <location>
        <begin position="219"/>
        <end position="373"/>
    </location>
</feature>
<dbReference type="Pfam" id="PF10431">
    <property type="entry name" value="ClpB_D2-small"/>
    <property type="match status" value="1"/>
</dbReference>
<evidence type="ECO:0000259" key="6">
    <source>
        <dbReference type="SMART" id="SM01086"/>
    </source>
</evidence>
<evidence type="ECO:0000256" key="1">
    <source>
        <dbReference type="ARBA" id="ARBA00022737"/>
    </source>
</evidence>
<evidence type="ECO:0000313" key="7">
    <source>
        <dbReference type="EMBL" id="TSC90532.1"/>
    </source>
</evidence>
<dbReference type="InterPro" id="IPR001270">
    <property type="entry name" value="ClpA/B"/>
</dbReference>
<dbReference type="GO" id="GO:0005737">
    <property type="term" value="C:cytoplasm"/>
    <property type="evidence" value="ECO:0007669"/>
    <property type="project" value="TreeGrafter"/>
</dbReference>
<dbReference type="GO" id="GO:0034605">
    <property type="term" value="P:cellular response to heat"/>
    <property type="evidence" value="ECO:0007669"/>
    <property type="project" value="TreeGrafter"/>
</dbReference>
<keyword evidence="7" id="KW-0645">Protease</keyword>
<dbReference type="SMART" id="SM01086">
    <property type="entry name" value="ClpB_D2-small"/>
    <property type="match status" value="1"/>
</dbReference>
<dbReference type="InterPro" id="IPR041546">
    <property type="entry name" value="ClpA/ClpB_AAA_lid"/>
</dbReference>
<dbReference type="Gene3D" id="3.40.50.300">
    <property type="entry name" value="P-loop containing nucleotide triphosphate hydrolases"/>
    <property type="match status" value="2"/>
</dbReference>
<dbReference type="InterPro" id="IPR027417">
    <property type="entry name" value="P-loop_NTPase"/>
</dbReference>
<dbReference type="InterPro" id="IPR003959">
    <property type="entry name" value="ATPase_AAA_core"/>
</dbReference>
<dbReference type="Pfam" id="PF17871">
    <property type="entry name" value="AAA_lid_9"/>
    <property type="match status" value="1"/>
</dbReference>
<dbReference type="InterPro" id="IPR050130">
    <property type="entry name" value="ClpA_ClpB"/>
</dbReference>